<dbReference type="Gene3D" id="3.20.20.100">
    <property type="entry name" value="NADP-dependent oxidoreductase domain"/>
    <property type="match status" value="1"/>
</dbReference>
<evidence type="ECO:0000313" key="1">
    <source>
        <dbReference type="EMBL" id="GAY62951.1"/>
    </source>
</evidence>
<reference evidence="1 2" key="1">
    <citation type="journal article" date="2017" name="Front. Genet.">
        <title>Draft sequencing of the heterozygous diploid genome of Satsuma (Citrus unshiu Marc.) using a hybrid assembly approach.</title>
        <authorList>
            <person name="Shimizu T."/>
            <person name="Tanizawa Y."/>
            <person name="Mochizuki T."/>
            <person name="Nagasaki H."/>
            <person name="Yoshioka T."/>
            <person name="Toyoda A."/>
            <person name="Fujiyama A."/>
            <person name="Kaminuma E."/>
            <person name="Nakamura Y."/>
        </authorList>
    </citation>
    <scope>NUCLEOTIDE SEQUENCE [LARGE SCALE GENOMIC DNA]</scope>
    <source>
        <strain evidence="2">cv. Miyagawa wase</strain>
    </source>
</reference>
<comment type="caution">
    <text evidence="1">The sequence shown here is derived from an EMBL/GenBank/DDBJ whole genome shotgun (WGS) entry which is preliminary data.</text>
</comment>
<dbReference type="InterPro" id="IPR036812">
    <property type="entry name" value="NAD(P)_OxRdtase_dom_sf"/>
</dbReference>
<dbReference type="AlphaFoldDB" id="A0A2H5QED8"/>
<organism evidence="1 2">
    <name type="scientific">Citrus unshiu</name>
    <name type="common">Satsuma mandarin</name>
    <name type="synonym">Citrus nobilis var. unshiu</name>
    <dbReference type="NCBI Taxonomy" id="55188"/>
    <lineage>
        <taxon>Eukaryota</taxon>
        <taxon>Viridiplantae</taxon>
        <taxon>Streptophyta</taxon>
        <taxon>Embryophyta</taxon>
        <taxon>Tracheophyta</taxon>
        <taxon>Spermatophyta</taxon>
        <taxon>Magnoliopsida</taxon>
        <taxon>eudicotyledons</taxon>
        <taxon>Gunneridae</taxon>
        <taxon>Pentapetalae</taxon>
        <taxon>rosids</taxon>
        <taxon>malvids</taxon>
        <taxon>Sapindales</taxon>
        <taxon>Rutaceae</taxon>
        <taxon>Aurantioideae</taxon>
        <taxon>Citrus</taxon>
    </lineage>
</organism>
<evidence type="ECO:0008006" key="3">
    <source>
        <dbReference type="Google" id="ProtNLM"/>
    </source>
</evidence>
<gene>
    <name evidence="1" type="ORF">CUMW_221750</name>
</gene>
<protein>
    <recommendedName>
        <fullName evidence="3">NADP-dependent oxidoreductase domain-containing protein</fullName>
    </recommendedName>
</protein>
<dbReference type="SUPFAM" id="SSF51430">
    <property type="entry name" value="NAD(P)-linked oxidoreductase"/>
    <property type="match status" value="1"/>
</dbReference>
<dbReference type="PROSITE" id="PS00062">
    <property type="entry name" value="ALDOKETO_REDUCTASE_2"/>
    <property type="match status" value="1"/>
</dbReference>
<accession>A0A2H5QED8</accession>
<dbReference type="EMBL" id="BDQV01000327">
    <property type="protein sequence ID" value="GAY62951.1"/>
    <property type="molecule type" value="Genomic_DNA"/>
</dbReference>
<dbReference type="GO" id="GO:0016491">
    <property type="term" value="F:oxidoreductase activity"/>
    <property type="evidence" value="ECO:0007669"/>
    <property type="project" value="InterPro"/>
</dbReference>
<keyword evidence="2" id="KW-1185">Reference proteome</keyword>
<sequence length="86" mass="9328">MASNTFNEIPSIHLKPPKLPSLLAMGKRASLARLQMSKLGIGQLHWSTANYAPPQEISSLEWFSANVREGLVRAVGVSNYGPNPAL</sequence>
<dbReference type="InterPro" id="IPR018170">
    <property type="entry name" value="Aldo/ket_reductase_CS"/>
</dbReference>
<dbReference type="Proteomes" id="UP000236630">
    <property type="component" value="Unassembled WGS sequence"/>
</dbReference>
<evidence type="ECO:0000313" key="2">
    <source>
        <dbReference type="Proteomes" id="UP000236630"/>
    </source>
</evidence>
<name>A0A2H5QED8_CITUN</name>
<proteinExistence type="predicted"/>